<dbReference type="AlphaFoldDB" id="A0A1I0MGM0"/>
<feature type="transmembrane region" description="Helical" evidence="1">
    <location>
        <begin position="194"/>
        <end position="214"/>
    </location>
</feature>
<feature type="transmembrane region" description="Helical" evidence="1">
    <location>
        <begin position="156"/>
        <end position="174"/>
    </location>
</feature>
<dbReference type="EMBL" id="FOJA01000001">
    <property type="protein sequence ID" value="SEV86910.1"/>
    <property type="molecule type" value="Genomic_DNA"/>
</dbReference>
<evidence type="ECO:0000313" key="2">
    <source>
        <dbReference type="EMBL" id="SEV86910.1"/>
    </source>
</evidence>
<name>A0A1I0MGM0_9EURY</name>
<dbReference type="Proteomes" id="UP000198518">
    <property type="component" value="Unassembled WGS sequence"/>
</dbReference>
<evidence type="ECO:0000313" key="3">
    <source>
        <dbReference type="Proteomes" id="UP000198518"/>
    </source>
</evidence>
<feature type="transmembrane region" description="Helical" evidence="1">
    <location>
        <begin position="76"/>
        <end position="94"/>
    </location>
</feature>
<dbReference type="PIRSF" id="PIRSF015000">
    <property type="entry name" value="UCP01500"/>
    <property type="match status" value="1"/>
</dbReference>
<dbReference type="STRING" id="355548.SAMN04487945_0010"/>
<dbReference type="Pfam" id="PF10028">
    <property type="entry name" value="DUF2270"/>
    <property type="match status" value="1"/>
</dbReference>
<protein>
    <submittedName>
        <fullName evidence="2">Uncharacterized membrane protein</fullName>
    </submittedName>
</protein>
<keyword evidence="3" id="KW-1185">Reference proteome</keyword>
<organism evidence="2 3">
    <name type="scientific">Halobacterium jilantaiense</name>
    <dbReference type="NCBI Taxonomy" id="355548"/>
    <lineage>
        <taxon>Archaea</taxon>
        <taxon>Methanobacteriati</taxon>
        <taxon>Methanobacteriota</taxon>
        <taxon>Stenosarchaea group</taxon>
        <taxon>Halobacteria</taxon>
        <taxon>Halobacteriales</taxon>
        <taxon>Halobacteriaceae</taxon>
        <taxon>Halobacterium</taxon>
    </lineage>
</organism>
<accession>A0A1I0MGM0</accession>
<dbReference type="RefSeq" id="WP_089667110.1">
    <property type="nucleotide sequence ID" value="NZ_FOJA01000001.1"/>
</dbReference>
<reference evidence="2 3" key="1">
    <citation type="submission" date="2016-10" db="EMBL/GenBank/DDBJ databases">
        <authorList>
            <person name="de Groot N.N."/>
        </authorList>
    </citation>
    <scope>NUCLEOTIDE SEQUENCE [LARGE SCALE GENOMIC DNA]</scope>
    <source>
        <strain evidence="2 3">CGMCC 1.5337</strain>
    </source>
</reference>
<keyword evidence="1" id="KW-1133">Transmembrane helix</keyword>
<keyword evidence="1" id="KW-0472">Membrane</keyword>
<dbReference type="OrthoDB" id="307287at2157"/>
<gene>
    <name evidence="2" type="ORF">SAMN04487945_0010</name>
</gene>
<dbReference type="InterPro" id="IPR014470">
    <property type="entry name" value="UCP01500"/>
</dbReference>
<keyword evidence="1" id="KW-0812">Transmembrane</keyword>
<proteinExistence type="predicted"/>
<evidence type="ECO:0000256" key="1">
    <source>
        <dbReference type="SAM" id="Phobius"/>
    </source>
</evidence>
<sequence length="224" mass="25064">MTGDDHESAGDGDGETIADRVSGDRSAFTRATTGFYRGEVDRATTWRSRLDQTTNWAVVVVAAVLTWSFSSESRPHYVVLIGVLAVTAFLLMEANRYREYDVWRDRVRTVQTGLLAELFESAGASDDWTAHLADELRNPSFHMSYRHAVNHRLRRSYFALLSVLVVAWVARVTVYTADEPWRQSAAILFLPGELVAGAVGVFYLAVVVVTVWSVRGGRTQEFEV</sequence>